<gene>
    <name evidence="9" type="ORF">OB236_16500</name>
</gene>
<dbReference type="Gene3D" id="3.30.70.360">
    <property type="match status" value="1"/>
</dbReference>
<dbReference type="InterPro" id="IPR050072">
    <property type="entry name" value="Peptidase_M20A"/>
</dbReference>
<evidence type="ECO:0000313" key="9">
    <source>
        <dbReference type="EMBL" id="MCU6793708.1"/>
    </source>
</evidence>
<evidence type="ECO:0000259" key="8">
    <source>
        <dbReference type="Pfam" id="PF07687"/>
    </source>
</evidence>
<dbReference type="SUPFAM" id="SSF53187">
    <property type="entry name" value="Zn-dependent exopeptidases"/>
    <property type="match status" value="1"/>
</dbReference>
<dbReference type="NCBIfam" id="NF005306">
    <property type="entry name" value="PRK06837.1"/>
    <property type="match status" value="1"/>
</dbReference>
<evidence type="ECO:0000256" key="4">
    <source>
        <dbReference type="ARBA" id="ARBA00022723"/>
    </source>
</evidence>
<proteinExistence type="inferred from homology"/>
<keyword evidence="7" id="KW-0170">Cobalt</keyword>
<accession>A0ABT2UGF5</accession>
<reference evidence="9 10" key="1">
    <citation type="submission" date="2022-09" db="EMBL/GenBank/DDBJ databases">
        <authorList>
            <person name="Han X.L."/>
            <person name="Wang Q."/>
            <person name="Lu T."/>
        </authorList>
    </citation>
    <scope>NUCLEOTIDE SEQUENCE [LARGE SCALE GENOMIC DNA]</scope>
    <source>
        <strain evidence="9 10">WQ 127069</strain>
    </source>
</reference>
<dbReference type="PANTHER" id="PTHR43808">
    <property type="entry name" value="ACETYLORNITHINE DEACETYLASE"/>
    <property type="match status" value="1"/>
</dbReference>
<evidence type="ECO:0000256" key="5">
    <source>
        <dbReference type="ARBA" id="ARBA00022801"/>
    </source>
</evidence>
<comment type="caution">
    <text evidence="9">The sequence shown here is derived from an EMBL/GenBank/DDBJ whole genome shotgun (WGS) entry which is preliminary data.</text>
</comment>
<feature type="domain" description="Peptidase M20 dimerisation" evidence="8">
    <location>
        <begin position="202"/>
        <end position="315"/>
    </location>
</feature>
<evidence type="ECO:0000256" key="2">
    <source>
        <dbReference type="ARBA" id="ARBA00001947"/>
    </source>
</evidence>
<keyword evidence="6" id="KW-0862">Zinc</keyword>
<dbReference type="InterPro" id="IPR002933">
    <property type="entry name" value="Peptidase_M20"/>
</dbReference>
<organism evidence="9 10">
    <name type="scientific">Paenibacillus baimaensis</name>
    <dbReference type="NCBI Taxonomy" id="2982185"/>
    <lineage>
        <taxon>Bacteria</taxon>
        <taxon>Bacillati</taxon>
        <taxon>Bacillota</taxon>
        <taxon>Bacilli</taxon>
        <taxon>Bacillales</taxon>
        <taxon>Paenibacillaceae</taxon>
        <taxon>Paenibacillus</taxon>
    </lineage>
</organism>
<dbReference type="InterPro" id="IPR010182">
    <property type="entry name" value="ArgE/DapE"/>
</dbReference>
<dbReference type="RefSeq" id="WP_262684944.1">
    <property type="nucleotide sequence ID" value="NZ_JAOQIO010000065.1"/>
</dbReference>
<dbReference type="EMBL" id="JAOQIO010000065">
    <property type="protein sequence ID" value="MCU6793708.1"/>
    <property type="molecule type" value="Genomic_DNA"/>
</dbReference>
<evidence type="ECO:0000256" key="3">
    <source>
        <dbReference type="ARBA" id="ARBA00006247"/>
    </source>
</evidence>
<dbReference type="EC" id="3.4.-.-" evidence="9"/>
<dbReference type="Pfam" id="PF01546">
    <property type="entry name" value="Peptidase_M20"/>
    <property type="match status" value="1"/>
</dbReference>
<comment type="similarity">
    <text evidence="3">Belongs to the peptidase M20A family.</text>
</comment>
<keyword evidence="4" id="KW-0479">Metal-binding</keyword>
<evidence type="ECO:0000256" key="7">
    <source>
        <dbReference type="ARBA" id="ARBA00023285"/>
    </source>
</evidence>
<name>A0ABT2UGF5_9BACL</name>
<keyword evidence="5 9" id="KW-0378">Hydrolase</keyword>
<dbReference type="InterPro" id="IPR036264">
    <property type="entry name" value="Bact_exopeptidase_dim_dom"/>
</dbReference>
<sequence>MNHTDQVFKAVDQLWEEQIGFLQQLGRYKSTLHNEGPIQRFLADTFRDMQLETDCFIPDLKMMASHKEFSPVEWTYDNRPVVVAKWVSNGPKRGKSLIVQGHVDVVSPEPVRLWNYDPWGATIEGDRMYGRGIMDMKAGVSAMIYAVKAIQASGIELSADLLIETVLEEECTGNGALATLVKGYVADGALIPEPSGHGVSLSQVGVIWFRVRITGAGAHVSGKAKSINAIEKAYVLIQALGRYSDKINNAPKHPEFGHVNHPLNVNIGVIKGGDWPSTVPADCYFEVRAGLYPGQDPQDVKDDVLAWLLEAASQDEWLREVPPEITFFGFHANGVVIDPKEELFSVLESAHGKVLDEPMQYRSGLTALTDIRHYNLYYNIPATCYGPRGGNIHSADEWVDLPSLKACTKVYAAFILEWCGVRDVSVE</sequence>
<keyword evidence="10" id="KW-1185">Reference proteome</keyword>
<evidence type="ECO:0000256" key="1">
    <source>
        <dbReference type="ARBA" id="ARBA00001941"/>
    </source>
</evidence>
<evidence type="ECO:0000256" key="6">
    <source>
        <dbReference type="ARBA" id="ARBA00022833"/>
    </source>
</evidence>
<comment type="cofactor">
    <cofactor evidence="2">
        <name>Zn(2+)</name>
        <dbReference type="ChEBI" id="CHEBI:29105"/>
    </cofactor>
</comment>
<dbReference type="SUPFAM" id="SSF55031">
    <property type="entry name" value="Bacterial exopeptidase dimerisation domain"/>
    <property type="match status" value="1"/>
</dbReference>
<dbReference type="Proteomes" id="UP001652445">
    <property type="component" value="Unassembled WGS sequence"/>
</dbReference>
<comment type="cofactor">
    <cofactor evidence="1">
        <name>Co(2+)</name>
        <dbReference type="ChEBI" id="CHEBI:48828"/>
    </cofactor>
</comment>
<evidence type="ECO:0000313" key="10">
    <source>
        <dbReference type="Proteomes" id="UP001652445"/>
    </source>
</evidence>
<dbReference type="PANTHER" id="PTHR43808:SF25">
    <property type="entry name" value="PEPTIDASE M20 DIMERISATION DOMAIN-CONTAINING PROTEIN"/>
    <property type="match status" value="1"/>
</dbReference>
<dbReference type="Pfam" id="PF07687">
    <property type="entry name" value="M20_dimer"/>
    <property type="match status" value="1"/>
</dbReference>
<dbReference type="GO" id="GO:0016787">
    <property type="term" value="F:hydrolase activity"/>
    <property type="evidence" value="ECO:0007669"/>
    <property type="project" value="UniProtKB-KW"/>
</dbReference>
<dbReference type="InterPro" id="IPR011650">
    <property type="entry name" value="Peptidase_M20_dimer"/>
</dbReference>
<protein>
    <submittedName>
        <fullName evidence="9">ArgE/DapE family deacylase</fullName>
        <ecNumber evidence="9">3.4.-.-</ecNumber>
    </submittedName>
</protein>
<dbReference type="Gene3D" id="3.40.630.10">
    <property type="entry name" value="Zn peptidases"/>
    <property type="match status" value="1"/>
</dbReference>
<dbReference type="NCBIfam" id="TIGR01910">
    <property type="entry name" value="DapE-ArgE"/>
    <property type="match status" value="1"/>
</dbReference>